<dbReference type="SUPFAM" id="SSF52172">
    <property type="entry name" value="CheY-like"/>
    <property type="match status" value="1"/>
</dbReference>
<dbReference type="SUPFAM" id="SSF55874">
    <property type="entry name" value="ATPase domain of HSP90 chaperone/DNA topoisomerase II/histidine kinase"/>
    <property type="match status" value="1"/>
</dbReference>
<dbReference type="InterPro" id="IPR005467">
    <property type="entry name" value="His_kinase_dom"/>
</dbReference>
<keyword evidence="5 10" id="KW-0418">Kinase</keyword>
<dbReference type="InterPro" id="IPR004358">
    <property type="entry name" value="Sig_transdc_His_kin-like_C"/>
</dbReference>
<evidence type="ECO:0000256" key="7">
    <source>
        <dbReference type="SAM" id="Phobius"/>
    </source>
</evidence>
<protein>
    <recommendedName>
        <fullName evidence="2">histidine kinase</fullName>
        <ecNumber evidence="2">2.7.13.3</ecNumber>
    </recommendedName>
</protein>
<dbReference type="CDD" id="cd00156">
    <property type="entry name" value="REC"/>
    <property type="match status" value="1"/>
</dbReference>
<keyword evidence="4" id="KW-0808">Transferase</keyword>
<sequence length="640" mass="70644">MRHSEYQSRDTCNDRRALRILSFLADFGGVGRRRGVSVRCQGQLLNALLNKLLPPPGPPLDTETRAKLLATVHRVSPTGIGASLILPGMTAAAFWNEAQHVALLVWCGAMLVLTATVAWFYFGYKRDGGRMSRSAHTRKWWNNMRMYAFVTGLTWGSSALLHLYTDSSVFSAVLYLLTLGVLAGGATSQSPVPSNLVFAGVPILVPNVLLADFAFPGHGGYVQVLLIVYALMLARHALNLQQTLVRAIQLESGSRRLAKQFQEEKERALHASEEKSRFLAAASHDLRQPVHALVMLVEALRARNQSSSLHPLVEQVAAGTQTIDLLFRSLLDLSKLEGRKVLPTLEPCDLNGLIHDVMSQFAADARESGLSLNPRVPDEIYAMAEPVLLRRALFNLVQNALRYTKRGGILVTARQRRKHIRLEVWDTGAGITPEHLPDIFSPYYQVHNPQRDPSQGLGLGLAIFKECVRLMRGTYGVRSVPGKGSVFWFALAPAPTESIASIRAMRANARAEEARPEPMRGTVLVVDDDNQIRKAWIALMEAWGIRVACAAHGAEADSLFRKGLKPDIIFCDLRLPGSENGLDLLERWQTTQPQARSALLTGDLKSDALVAAEEAGYFVLPKPVDPAALRMLLRRWLHPA</sequence>
<dbReference type="AlphaFoldDB" id="A0A316EVL4"/>
<gene>
    <name evidence="10" type="ORF">C7419_101225</name>
</gene>
<feature type="domain" description="Response regulatory" evidence="9">
    <location>
        <begin position="522"/>
        <end position="637"/>
    </location>
</feature>
<dbReference type="Gene3D" id="1.10.287.130">
    <property type="match status" value="1"/>
</dbReference>
<evidence type="ECO:0000256" key="5">
    <source>
        <dbReference type="ARBA" id="ARBA00022777"/>
    </source>
</evidence>
<keyword evidence="7" id="KW-0812">Transmembrane</keyword>
<dbReference type="InterPro" id="IPR011006">
    <property type="entry name" value="CheY-like_superfamily"/>
</dbReference>
<evidence type="ECO:0000313" key="10">
    <source>
        <dbReference type="EMBL" id="PWK36371.1"/>
    </source>
</evidence>
<dbReference type="PRINTS" id="PR00344">
    <property type="entry name" value="BCTRLSENSOR"/>
</dbReference>
<dbReference type="EMBL" id="QGGT01000001">
    <property type="protein sequence ID" value="PWK36371.1"/>
    <property type="molecule type" value="Genomic_DNA"/>
</dbReference>
<dbReference type="InterPro" id="IPR003661">
    <property type="entry name" value="HisK_dim/P_dom"/>
</dbReference>
<dbReference type="InterPro" id="IPR003594">
    <property type="entry name" value="HATPase_dom"/>
</dbReference>
<evidence type="ECO:0000313" key="11">
    <source>
        <dbReference type="Proteomes" id="UP000245754"/>
    </source>
</evidence>
<evidence type="ECO:0000259" key="9">
    <source>
        <dbReference type="PROSITE" id="PS50110"/>
    </source>
</evidence>
<evidence type="ECO:0000256" key="2">
    <source>
        <dbReference type="ARBA" id="ARBA00012438"/>
    </source>
</evidence>
<keyword evidence="11" id="KW-1185">Reference proteome</keyword>
<feature type="transmembrane region" description="Helical" evidence="7">
    <location>
        <begin position="145"/>
        <end position="164"/>
    </location>
</feature>
<evidence type="ECO:0000256" key="4">
    <source>
        <dbReference type="ARBA" id="ARBA00022679"/>
    </source>
</evidence>
<feature type="modified residue" description="4-aspartylphosphate" evidence="6">
    <location>
        <position position="572"/>
    </location>
</feature>
<evidence type="ECO:0000256" key="1">
    <source>
        <dbReference type="ARBA" id="ARBA00000085"/>
    </source>
</evidence>
<keyword evidence="3 6" id="KW-0597">Phosphoprotein</keyword>
<proteinExistence type="predicted"/>
<comment type="catalytic activity">
    <reaction evidence="1">
        <text>ATP + protein L-histidine = ADP + protein N-phospho-L-histidine.</text>
        <dbReference type="EC" id="2.7.13.3"/>
    </reaction>
</comment>
<evidence type="ECO:0000259" key="8">
    <source>
        <dbReference type="PROSITE" id="PS50109"/>
    </source>
</evidence>
<evidence type="ECO:0000256" key="6">
    <source>
        <dbReference type="PROSITE-ProRule" id="PRU00169"/>
    </source>
</evidence>
<dbReference type="Pfam" id="PF00072">
    <property type="entry name" value="Response_reg"/>
    <property type="match status" value="1"/>
</dbReference>
<dbReference type="PROSITE" id="PS50110">
    <property type="entry name" value="RESPONSE_REGULATORY"/>
    <property type="match status" value="1"/>
</dbReference>
<feature type="transmembrane region" description="Helical" evidence="7">
    <location>
        <begin position="75"/>
        <end position="95"/>
    </location>
</feature>
<feature type="domain" description="Histidine kinase" evidence="8">
    <location>
        <begin position="281"/>
        <end position="495"/>
    </location>
</feature>
<feature type="transmembrane region" description="Helical" evidence="7">
    <location>
        <begin position="195"/>
        <end position="215"/>
    </location>
</feature>
<organism evidence="10 11">
    <name type="scientific">Cupriavidus plantarum</name>
    <dbReference type="NCBI Taxonomy" id="942865"/>
    <lineage>
        <taxon>Bacteria</taxon>
        <taxon>Pseudomonadati</taxon>
        <taxon>Pseudomonadota</taxon>
        <taxon>Betaproteobacteria</taxon>
        <taxon>Burkholderiales</taxon>
        <taxon>Burkholderiaceae</taxon>
        <taxon>Cupriavidus</taxon>
    </lineage>
</organism>
<dbReference type="InterPro" id="IPR001789">
    <property type="entry name" value="Sig_transdc_resp-reg_receiver"/>
</dbReference>
<accession>A0A316EVL4</accession>
<feature type="transmembrane region" description="Helical" evidence="7">
    <location>
        <begin position="101"/>
        <end position="124"/>
    </location>
</feature>
<dbReference type="GO" id="GO:0009927">
    <property type="term" value="F:histidine phosphotransfer kinase activity"/>
    <property type="evidence" value="ECO:0007669"/>
    <property type="project" value="TreeGrafter"/>
</dbReference>
<dbReference type="SMART" id="SM00448">
    <property type="entry name" value="REC"/>
    <property type="match status" value="1"/>
</dbReference>
<keyword evidence="7" id="KW-0472">Membrane</keyword>
<dbReference type="Proteomes" id="UP000245754">
    <property type="component" value="Unassembled WGS sequence"/>
</dbReference>
<dbReference type="InterPro" id="IPR036890">
    <property type="entry name" value="HATPase_C_sf"/>
</dbReference>
<dbReference type="GO" id="GO:0005886">
    <property type="term" value="C:plasma membrane"/>
    <property type="evidence" value="ECO:0007669"/>
    <property type="project" value="TreeGrafter"/>
</dbReference>
<dbReference type="PROSITE" id="PS50109">
    <property type="entry name" value="HIS_KIN"/>
    <property type="match status" value="1"/>
</dbReference>
<dbReference type="SMART" id="SM00388">
    <property type="entry name" value="HisKA"/>
    <property type="match status" value="1"/>
</dbReference>
<dbReference type="PANTHER" id="PTHR43047:SF9">
    <property type="entry name" value="HISTIDINE KINASE"/>
    <property type="match status" value="1"/>
</dbReference>
<evidence type="ECO:0000256" key="3">
    <source>
        <dbReference type="ARBA" id="ARBA00022553"/>
    </source>
</evidence>
<dbReference type="Pfam" id="PF02518">
    <property type="entry name" value="HATPase_c"/>
    <property type="match status" value="1"/>
</dbReference>
<name>A0A316EVL4_9BURK</name>
<dbReference type="InterPro" id="IPR036097">
    <property type="entry name" value="HisK_dim/P_sf"/>
</dbReference>
<dbReference type="SUPFAM" id="SSF47384">
    <property type="entry name" value="Homodimeric domain of signal transducing histidine kinase"/>
    <property type="match status" value="1"/>
</dbReference>
<dbReference type="CDD" id="cd00082">
    <property type="entry name" value="HisKA"/>
    <property type="match status" value="1"/>
</dbReference>
<dbReference type="Pfam" id="PF00512">
    <property type="entry name" value="HisKA"/>
    <property type="match status" value="1"/>
</dbReference>
<keyword evidence="7" id="KW-1133">Transmembrane helix</keyword>
<feature type="transmembrane region" description="Helical" evidence="7">
    <location>
        <begin position="170"/>
        <end position="188"/>
    </location>
</feature>
<dbReference type="PANTHER" id="PTHR43047">
    <property type="entry name" value="TWO-COMPONENT HISTIDINE PROTEIN KINASE"/>
    <property type="match status" value="1"/>
</dbReference>
<dbReference type="GO" id="GO:0000155">
    <property type="term" value="F:phosphorelay sensor kinase activity"/>
    <property type="evidence" value="ECO:0007669"/>
    <property type="project" value="InterPro"/>
</dbReference>
<reference evidence="10 11" key="1">
    <citation type="submission" date="2018-05" db="EMBL/GenBank/DDBJ databases">
        <title>Genomic Encyclopedia of Type Strains, Phase IV (KMG-V): Genome sequencing to study the core and pangenomes of soil and plant-associated prokaryotes.</title>
        <authorList>
            <person name="Whitman W."/>
        </authorList>
    </citation>
    <scope>NUCLEOTIDE SEQUENCE [LARGE SCALE GENOMIC DNA]</scope>
    <source>
        <strain evidence="10 11">SLV-132</strain>
    </source>
</reference>
<dbReference type="EC" id="2.7.13.3" evidence="2"/>
<dbReference type="SMART" id="SM00387">
    <property type="entry name" value="HATPase_c"/>
    <property type="match status" value="1"/>
</dbReference>
<dbReference type="Gene3D" id="3.40.50.2300">
    <property type="match status" value="1"/>
</dbReference>
<comment type="caution">
    <text evidence="10">The sequence shown here is derived from an EMBL/GenBank/DDBJ whole genome shotgun (WGS) entry which is preliminary data.</text>
</comment>
<dbReference type="Gene3D" id="3.30.565.10">
    <property type="entry name" value="Histidine kinase-like ATPase, C-terminal domain"/>
    <property type="match status" value="1"/>
</dbReference>